<dbReference type="InterPro" id="IPR029026">
    <property type="entry name" value="tRNA_m1G_MTases_N"/>
</dbReference>
<dbReference type="InterPro" id="IPR013123">
    <property type="entry name" value="SpoU_subst-bd"/>
</dbReference>
<keyword evidence="2 4" id="KW-0808">Transferase</keyword>
<keyword evidence="1 4" id="KW-0489">Methyltransferase</keyword>
<gene>
    <name evidence="4" type="ORF">SAMN06265379_101630</name>
</gene>
<feature type="domain" description="RNA 2-O ribose methyltransferase substrate binding" evidence="3">
    <location>
        <begin position="7"/>
        <end position="81"/>
    </location>
</feature>
<evidence type="ECO:0000256" key="1">
    <source>
        <dbReference type="ARBA" id="ARBA00022603"/>
    </source>
</evidence>
<dbReference type="InterPro" id="IPR001537">
    <property type="entry name" value="SpoU_MeTrfase"/>
</dbReference>
<protein>
    <submittedName>
        <fullName evidence="4">23S rRNA (Guanosine2251-2'-O)-methyltransferase</fullName>
    </submittedName>
</protein>
<dbReference type="Pfam" id="PF08032">
    <property type="entry name" value="SpoU_sub_bind"/>
    <property type="match status" value="1"/>
</dbReference>
<dbReference type="AlphaFoldDB" id="A0A521B2V8"/>
<dbReference type="GO" id="GO:0005829">
    <property type="term" value="C:cytosol"/>
    <property type="evidence" value="ECO:0007669"/>
    <property type="project" value="TreeGrafter"/>
</dbReference>
<dbReference type="PANTHER" id="PTHR46429">
    <property type="entry name" value="23S RRNA (GUANOSINE-2'-O-)-METHYLTRANSFERASE RLMB"/>
    <property type="match status" value="1"/>
</dbReference>
<keyword evidence="5" id="KW-1185">Reference proteome</keyword>
<evidence type="ECO:0000256" key="2">
    <source>
        <dbReference type="ARBA" id="ARBA00022679"/>
    </source>
</evidence>
<dbReference type="GO" id="GO:0032259">
    <property type="term" value="P:methylation"/>
    <property type="evidence" value="ECO:0007669"/>
    <property type="project" value="UniProtKB-KW"/>
</dbReference>
<dbReference type="GO" id="GO:0006396">
    <property type="term" value="P:RNA processing"/>
    <property type="evidence" value="ECO:0007669"/>
    <property type="project" value="InterPro"/>
</dbReference>
<sequence>MAQKSDFLFGIRSVIEAIRSGKEIEKVLVKKGLQGELYEELVETMKEAGITWQAVPIDRINRATRKNHQGVIAFVSAISYQDLENTLIGLFEDGKNPLILVLDGITDIRNMGAIARSAECAGVHAIVIPEKGGARINADAVKTSAGALYNIPVSRVPNLYKALEYLKNSGLKIVAATEKANDDYTKIDFTGPTAIVLGAEDKGVSAQMLKICDTGAKIPVVGSIGSLNVSVATGVLVYEVVRQRAIVAE</sequence>
<dbReference type="SUPFAM" id="SSF75217">
    <property type="entry name" value="alpha/beta knot"/>
    <property type="match status" value="1"/>
</dbReference>
<dbReference type="Gene3D" id="3.40.1280.10">
    <property type="match status" value="1"/>
</dbReference>
<dbReference type="EMBL" id="FXTB01000001">
    <property type="protein sequence ID" value="SMO41366.1"/>
    <property type="molecule type" value="Genomic_DNA"/>
</dbReference>
<dbReference type="GO" id="GO:0003723">
    <property type="term" value="F:RNA binding"/>
    <property type="evidence" value="ECO:0007669"/>
    <property type="project" value="InterPro"/>
</dbReference>
<accession>A0A521B2V8</accession>
<name>A0A521B2V8_SACCC</name>
<dbReference type="NCBIfam" id="TIGR00186">
    <property type="entry name" value="rRNA_methyl_3"/>
    <property type="match status" value="1"/>
</dbReference>
<evidence type="ECO:0000313" key="5">
    <source>
        <dbReference type="Proteomes" id="UP000319040"/>
    </source>
</evidence>
<dbReference type="RefSeq" id="WP_142531975.1">
    <property type="nucleotide sequence ID" value="NZ_FXTB01000001.1"/>
</dbReference>
<dbReference type="Pfam" id="PF00588">
    <property type="entry name" value="SpoU_methylase"/>
    <property type="match status" value="1"/>
</dbReference>
<evidence type="ECO:0000313" key="4">
    <source>
        <dbReference type="EMBL" id="SMO41366.1"/>
    </source>
</evidence>
<dbReference type="CDD" id="cd18103">
    <property type="entry name" value="SpoU-like_RlmB"/>
    <property type="match status" value="1"/>
</dbReference>
<dbReference type="OrthoDB" id="9794400at2"/>
<dbReference type="InterPro" id="IPR004441">
    <property type="entry name" value="rRNA_MeTrfase_TrmH"/>
</dbReference>
<dbReference type="InterPro" id="IPR029064">
    <property type="entry name" value="Ribosomal_eL30-like_sf"/>
</dbReference>
<reference evidence="4 5" key="1">
    <citation type="submission" date="2017-05" db="EMBL/GenBank/DDBJ databases">
        <authorList>
            <person name="Varghese N."/>
            <person name="Submissions S."/>
        </authorList>
    </citation>
    <scope>NUCLEOTIDE SEQUENCE [LARGE SCALE GENOMIC DNA]</scope>
    <source>
        <strain evidence="4 5">DSM 27040</strain>
    </source>
</reference>
<dbReference type="PANTHER" id="PTHR46429:SF1">
    <property type="entry name" value="23S RRNA (GUANOSINE-2'-O-)-METHYLTRANSFERASE RLMB"/>
    <property type="match status" value="1"/>
</dbReference>
<dbReference type="SMART" id="SM00967">
    <property type="entry name" value="SpoU_sub_bind"/>
    <property type="match status" value="1"/>
</dbReference>
<dbReference type="GO" id="GO:0008173">
    <property type="term" value="F:RNA methyltransferase activity"/>
    <property type="evidence" value="ECO:0007669"/>
    <property type="project" value="InterPro"/>
</dbReference>
<dbReference type="InterPro" id="IPR029028">
    <property type="entry name" value="Alpha/beta_knot_MTases"/>
</dbReference>
<dbReference type="SUPFAM" id="SSF55315">
    <property type="entry name" value="L30e-like"/>
    <property type="match status" value="1"/>
</dbReference>
<evidence type="ECO:0000259" key="3">
    <source>
        <dbReference type="SMART" id="SM00967"/>
    </source>
</evidence>
<dbReference type="Gene3D" id="3.30.1330.30">
    <property type="match status" value="1"/>
</dbReference>
<proteinExistence type="predicted"/>
<organism evidence="4 5">
    <name type="scientific">Saccharicrinis carchari</name>
    <dbReference type="NCBI Taxonomy" id="1168039"/>
    <lineage>
        <taxon>Bacteria</taxon>
        <taxon>Pseudomonadati</taxon>
        <taxon>Bacteroidota</taxon>
        <taxon>Bacteroidia</taxon>
        <taxon>Marinilabiliales</taxon>
        <taxon>Marinilabiliaceae</taxon>
        <taxon>Saccharicrinis</taxon>
    </lineage>
</organism>
<dbReference type="Proteomes" id="UP000319040">
    <property type="component" value="Unassembled WGS sequence"/>
</dbReference>